<dbReference type="AlphaFoldDB" id="A0A5C6X7D7"/>
<gene>
    <name evidence="2" type="ORF">FRC98_15630</name>
</gene>
<feature type="transmembrane region" description="Helical" evidence="1">
    <location>
        <begin position="145"/>
        <end position="166"/>
    </location>
</feature>
<feature type="transmembrane region" description="Helical" evidence="1">
    <location>
        <begin position="20"/>
        <end position="39"/>
    </location>
</feature>
<evidence type="ECO:0000313" key="2">
    <source>
        <dbReference type="EMBL" id="TXD35637.1"/>
    </source>
</evidence>
<evidence type="ECO:0000256" key="1">
    <source>
        <dbReference type="SAM" id="Phobius"/>
    </source>
</evidence>
<feature type="transmembrane region" description="Helical" evidence="1">
    <location>
        <begin position="227"/>
        <end position="247"/>
    </location>
</feature>
<feature type="transmembrane region" description="Helical" evidence="1">
    <location>
        <begin position="432"/>
        <end position="451"/>
    </location>
</feature>
<keyword evidence="1" id="KW-1133">Transmembrane helix</keyword>
<proteinExistence type="predicted"/>
<feature type="transmembrane region" description="Helical" evidence="1">
    <location>
        <begin position="300"/>
        <end position="320"/>
    </location>
</feature>
<accession>A0A5C6X7D7</accession>
<feature type="transmembrane region" description="Helical" evidence="1">
    <location>
        <begin position="204"/>
        <end position="221"/>
    </location>
</feature>
<organism evidence="2 3">
    <name type="scientific">Lujinxingia vulgaris</name>
    <dbReference type="NCBI Taxonomy" id="2600176"/>
    <lineage>
        <taxon>Bacteria</taxon>
        <taxon>Deltaproteobacteria</taxon>
        <taxon>Bradymonadales</taxon>
        <taxon>Lujinxingiaceae</taxon>
        <taxon>Lujinxingia</taxon>
    </lineage>
</organism>
<dbReference type="OrthoDB" id="147193at2"/>
<evidence type="ECO:0008006" key="4">
    <source>
        <dbReference type="Google" id="ProtNLM"/>
    </source>
</evidence>
<keyword evidence="1" id="KW-0472">Membrane</keyword>
<reference evidence="2 3" key="1">
    <citation type="submission" date="2019-08" db="EMBL/GenBank/DDBJ databases">
        <title>Bradymonadales sp. TMQ4.</title>
        <authorList>
            <person name="Liang Q."/>
        </authorList>
    </citation>
    <scope>NUCLEOTIDE SEQUENCE [LARGE SCALE GENOMIC DNA]</scope>
    <source>
        <strain evidence="2 3">TMQ4</strain>
    </source>
</reference>
<feature type="transmembrane region" description="Helical" evidence="1">
    <location>
        <begin position="458"/>
        <end position="477"/>
    </location>
</feature>
<dbReference type="RefSeq" id="WP_146982377.1">
    <property type="nucleotide sequence ID" value="NZ_VOSM01000008.1"/>
</dbReference>
<keyword evidence="1" id="KW-0812">Transmembrane</keyword>
<dbReference type="Proteomes" id="UP000321412">
    <property type="component" value="Unassembled WGS sequence"/>
</dbReference>
<keyword evidence="3" id="KW-1185">Reference proteome</keyword>
<evidence type="ECO:0000313" key="3">
    <source>
        <dbReference type="Proteomes" id="UP000321412"/>
    </source>
</evidence>
<dbReference type="EMBL" id="VOSM01000008">
    <property type="protein sequence ID" value="TXD35637.1"/>
    <property type="molecule type" value="Genomic_DNA"/>
</dbReference>
<feature type="transmembrane region" description="Helical" evidence="1">
    <location>
        <begin position="406"/>
        <end position="426"/>
    </location>
</feature>
<feature type="transmembrane region" description="Helical" evidence="1">
    <location>
        <begin position="172"/>
        <end position="192"/>
    </location>
</feature>
<name>A0A5C6X7D7_9DELT</name>
<protein>
    <recommendedName>
        <fullName evidence="4">Glycosyltransferase RgtA/B/C/D-like domain-containing protein</fullName>
    </recommendedName>
</protein>
<feature type="transmembrane region" description="Helical" evidence="1">
    <location>
        <begin position="254"/>
        <end position="280"/>
    </location>
</feature>
<comment type="caution">
    <text evidence="2">The sequence shown here is derived from an EMBL/GenBank/DDBJ whole genome shotgun (WGS) entry which is preliminary data.</text>
</comment>
<sequence>MTSQPTSTPHSEPPSTHRRVSWQWMVGIFLLSLAVFAAFSGDRLKGPSPDNHFVYLAHTYNQMIAATFSDEAAAAREGLVAFELDREPHHRNDWASYREIELRSGEVVKGNWAGRAQHGEFKLLSGEVMEIPRAEMRGAEQTRRYFVSFPPGPGFLMMPLVAVWGWETNDVLFTIVFAALNVLLMFLLLERLSATGVTERSRSDNLWLTALFGFGTVHLWCAVLGQVWFTALVVGITFTLGYIYFGLYARRPFLAGVCLALGFATRTPLVFSAIFFFLMVAFPGGRLVVPAQYKEQFKKLVLFCIPCLVVGLSLLFMNYLRFESFTEFGHRYLAEGRIGRIVEYGLFHWHFLGKNLSAAFTLMPELQTSYPYVVVSRHGMSLLLTTPAFAYLLWPRERRDAGERFLHRALWATVAAIAIPGFLYQNTGYEQFGYRFSLDFTAYLIVLLAVGRRPLTRLFKACVVAGFAVNAFGAITFKRMAEFYSNRFFV</sequence>